<comment type="caution">
    <text evidence="2">The sequence shown here is derived from an EMBL/GenBank/DDBJ whole genome shotgun (WGS) entry which is preliminary data.</text>
</comment>
<reference evidence="2 3" key="1">
    <citation type="submission" date="2020-09" db="EMBL/GenBank/DDBJ databases">
        <title>De no assembly of potato wild relative species, Solanum commersonii.</title>
        <authorList>
            <person name="Cho K."/>
        </authorList>
    </citation>
    <scope>NUCLEOTIDE SEQUENCE [LARGE SCALE GENOMIC DNA]</scope>
    <source>
        <strain evidence="2">LZ3.2</strain>
        <tissue evidence="2">Leaf</tissue>
    </source>
</reference>
<organism evidence="2 3">
    <name type="scientific">Solanum commersonii</name>
    <name type="common">Commerson's wild potato</name>
    <name type="synonym">Commerson's nightshade</name>
    <dbReference type="NCBI Taxonomy" id="4109"/>
    <lineage>
        <taxon>Eukaryota</taxon>
        <taxon>Viridiplantae</taxon>
        <taxon>Streptophyta</taxon>
        <taxon>Embryophyta</taxon>
        <taxon>Tracheophyta</taxon>
        <taxon>Spermatophyta</taxon>
        <taxon>Magnoliopsida</taxon>
        <taxon>eudicotyledons</taxon>
        <taxon>Gunneridae</taxon>
        <taxon>Pentapetalae</taxon>
        <taxon>asterids</taxon>
        <taxon>lamiids</taxon>
        <taxon>Solanales</taxon>
        <taxon>Solanaceae</taxon>
        <taxon>Solanoideae</taxon>
        <taxon>Solaneae</taxon>
        <taxon>Solanum</taxon>
    </lineage>
</organism>
<proteinExistence type="predicted"/>
<evidence type="ECO:0000313" key="2">
    <source>
        <dbReference type="EMBL" id="KAG5574135.1"/>
    </source>
</evidence>
<protein>
    <submittedName>
        <fullName evidence="2">Uncharacterized protein</fullName>
    </submittedName>
</protein>
<keyword evidence="1" id="KW-0812">Transmembrane</keyword>
<keyword evidence="1" id="KW-1133">Transmembrane helix</keyword>
<keyword evidence="3" id="KW-1185">Reference proteome</keyword>
<dbReference type="Proteomes" id="UP000824120">
    <property type="component" value="Chromosome 12"/>
</dbReference>
<gene>
    <name evidence="2" type="ORF">H5410_063901</name>
</gene>
<accession>A0A9J5WFL2</accession>
<evidence type="ECO:0000313" key="3">
    <source>
        <dbReference type="Proteomes" id="UP000824120"/>
    </source>
</evidence>
<sequence>MYPGLQLNAAMLASVGAQSPQEAMQPLNHPSSSKNHQGMCFAYSLPLFPSYPPSYGGSSIFHKEPNSSSSSPSGNKISPVVLFIIVILVVLFFISGLLYLLVRFLIKHPSSSASSQI</sequence>
<name>A0A9J5WFL2_SOLCO</name>
<dbReference type="AlphaFoldDB" id="A0A9J5WFL2"/>
<dbReference type="EMBL" id="JACXVP010000012">
    <property type="protein sequence ID" value="KAG5574135.1"/>
    <property type="molecule type" value="Genomic_DNA"/>
</dbReference>
<keyword evidence="1" id="KW-0472">Membrane</keyword>
<feature type="transmembrane region" description="Helical" evidence="1">
    <location>
        <begin position="80"/>
        <end position="102"/>
    </location>
</feature>
<evidence type="ECO:0000256" key="1">
    <source>
        <dbReference type="SAM" id="Phobius"/>
    </source>
</evidence>